<organism evidence="2">
    <name type="scientific">Spodoptera frugiperda</name>
    <name type="common">Fall armyworm</name>
    <dbReference type="NCBI Taxonomy" id="7108"/>
    <lineage>
        <taxon>Eukaryota</taxon>
        <taxon>Metazoa</taxon>
        <taxon>Ecdysozoa</taxon>
        <taxon>Arthropoda</taxon>
        <taxon>Hexapoda</taxon>
        <taxon>Insecta</taxon>
        <taxon>Pterygota</taxon>
        <taxon>Neoptera</taxon>
        <taxon>Endopterygota</taxon>
        <taxon>Lepidoptera</taxon>
        <taxon>Glossata</taxon>
        <taxon>Ditrysia</taxon>
        <taxon>Noctuoidea</taxon>
        <taxon>Noctuidae</taxon>
        <taxon>Amphipyrinae</taxon>
        <taxon>Spodoptera</taxon>
    </lineage>
</organism>
<feature type="region of interest" description="Disordered" evidence="1">
    <location>
        <begin position="68"/>
        <end position="111"/>
    </location>
</feature>
<gene>
    <name evidence="2" type="ORF">SFRICE_002351</name>
</gene>
<accession>A0A2H1X1S7</accession>
<protein>
    <submittedName>
        <fullName evidence="2">SFRICE_002351</fullName>
    </submittedName>
</protein>
<evidence type="ECO:0000313" key="2">
    <source>
        <dbReference type="EMBL" id="SOQ59188.1"/>
    </source>
</evidence>
<feature type="compositionally biased region" description="Basic and acidic residues" evidence="1">
    <location>
        <begin position="91"/>
        <end position="111"/>
    </location>
</feature>
<reference evidence="2" key="1">
    <citation type="submission" date="2016-07" db="EMBL/GenBank/DDBJ databases">
        <authorList>
            <person name="Bretaudeau A."/>
        </authorList>
    </citation>
    <scope>NUCLEOTIDE SEQUENCE</scope>
    <source>
        <strain evidence="2">Rice</strain>
        <tissue evidence="2">Whole body</tissue>
    </source>
</reference>
<sequence>MPASNIGSSYLQDARNNFDAVRPAPICTDANQSIGQCQNVHISTNCYYGYHDLKRSEDNHVDTDCEMMELPERTPSKTTTSRKRSADEDEFPQRKRIREEVQREKTIEPETNETVKLDSSAEDISVMESLYWNIHGGNIFHLIQCL</sequence>
<dbReference type="AlphaFoldDB" id="A0A2H1X1S7"/>
<dbReference type="EMBL" id="ODYU01012731">
    <property type="protein sequence ID" value="SOQ59188.1"/>
    <property type="molecule type" value="Genomic_DNA"/>
</dbReference>
<proteinExistence type="predicted"/>
<name>A0A2H1X1S7_SPOFR</name>
<evidence type="ECO:0000256" key="1">
    <source>
        <dbReference type="SAM" id="MobiDB-lite"/>
    </source>
</evidence>